<sequence length="437" mass="47907">MSTIALGVAFASVQLVYHAYTKVKTNRARCTTLVERCQYIVDRLQNFAASDDDGALRDRMHQLEMTFEFTAQTIAQVGQLGIITSLLQSETTAVQVQACNDALTELLTLFNLEEVVEVGRWQRNFEAARLRDHEELLQMGNRIEDGNAAISRELAQQGTTLAEVYRLVQETSASKHDFAIEAVPPTSPPPVNRLAYLARTLSTPSSSRLSSAQSSKPESVEGNGCVRRSSTSSSFQLPNPWSSRVNTSPARSSTKLFSPSWTPSRRRTIDSSRSAKIAAFCDEPKWNELVSVAASKASSYPAAAFDPPPPYQLRIANPSCSDSGSNAGDAAADEEQASLLPPARYRAASVEAVRAPDSPVPYLSTPYLPEQPNFVPADSLVVKRASSRRKRRESAAPMPAGTPTLRRSEIVFHRRKTISSERPSFAFPTPVDYCSVF</sequence>
<dbReference type="EMBL" id="SFCI01000099">
    <property type="protein sequence ID" value="TFY82535.1"/>
    <property type="molecule type" value="Genomic_DNA"/>
</dbReference>
<protein>
    <submittedName>
        <fullName evidence="2">Uncharacterized protein</fullName>
    </submittedName>
</protein>
<dbReference type="InterPro" id="IPR059179">
    <property type="entry name" value="MLKL-like_MCAfunc"/>
</dbReference>
<evidence type="ECO:0000313" key="2">
    <source>
        <dbReference type="EMBL" id="TFY82535.1"/>
    </source>
</evidence>
<keyword evidence="3" id="KW-1185">Reference proteome</keyword>
<dbReference type="GO" id="GO:0007166">
    <property type="term" value="P:cell surface receptor signaling pathway"/>
    <property type="evidence" value="ECO:0007669"/>
    <property type="project" value="InterPro"/>
</dbReference>
<proteinExistence type="predicted"/>
<reference evidence="2 3" key="1">
    <citation type="submission" date="2019-02" db="EMBL/GenBank/DDBJ databases">
        <title>Genome sequencing of the rare red list fungi Hericium alpestre (H. flagellum).</title>
        <authorList>
            <person name="Buettner E."/>
            <person name="Kellner H."/>
        </authorList>
    </citation>
    <scope>NUCLEOTIDE SEQUENCE [LARGE SCALE GENOMIC DNA]</scope>
    <source>
        <strain evidence="2 3">DSM 108284</strain>
    </source>
</reference>
<dbReference type="OrthoDB" id="3215763at2759"/>
<name>A0A4Z0A729_9AGAM</name>
<feature type="region of interest" description="Disordered" evidence="1">
    <location>
        <begin position="205"/>
        <end position="266"/>
    </location>
</feature>
<dbReference type="CDD" id="cd21037">
    <property type="entry name" value="MLKL_NTD"/>
    <property type="match status" value="1"/>
</dbReference>
<gene>
    <name evidence="2" type="ORF">EWM64_g1470</name>
</gene>
<accession>A0A4Z0A729</accession>
<dbReference type="Proteomes" id="UP000298061">
    <property type="component" value="Unassembled WGS sequence"/>
</dbReference>
<feature type="compositionally biased region" description="Low complexity" evidence="1">
    <location>
        <begin position="205"/>
        <end position="215"/>
    </location>
</feature>
<dbReference type="AlphaFoldDB" id="A0A4Z0A729"/>
<evidence type="ECO:0000256" key="1">
    <source>
        <dbReference type="SAM" id="MobiDB-lite"/>
    </source>
</evidence>
<comment type="caution">
    <text evidence="2">The sequence shown here is derived from an EMBL/GenBank/DDBJ whole genome shotgun (WGS) entry which is preliminary data.</text>
</comment>
<feature type="compositionally biased region" description="Polar residues" evidence="1">
    <location>
        <begin position="228"/>
        <end position="263"/>
    </location>
</feature>
<evidence type="ECO:0000313" key="3">
    <source>
        <dbReference type="Proteomes" id="UP000298061"/>
    </source>
</evidence>
<dbReference type="InterPro" id="IPR036537">
    <property type="entry name" value="Adaptor_Cbl_N_dom_sf"/>
</dbReference>
<dbReference type="Gene3D" id="1.20.930.20">
    <property type="entry name" value="Adaptor protein Cbl, N-terminal domain"/>
    <property type="match status" value="1"/>
</dbReference>
<organism evidence="2 3">
    <name type="scientific">Hericium alpestre</name>
    <dbReference type="NCBI Taxonomy" id="135208"/>
    <lineage>
        <taxon>Eukaryota</taxon>
        <taxon>Fungi</taxon>
        <taxon>Dikarya</taxon>
        <taxon>Basidiomycota</taxon>
        <taxon>Agaricomycotina</taxon>
        <taxon>Agaricomycetes</taxon>
        <taxon>Russulales</taxon>
        <taxon>Hericiaceae</taxon>
        <taxon>Hericium</taxon>
    </lineage>
</organism>